<feature type="repeat" description="ANK" evidence="3">
    <location>
        <begin position="433"/>
        <end position="455"/>
    </location>
</feature>
<feature type="repeat" description="ANK" evidence="3">
    <location>
        <begin position="218"/>
        <end position="250"/>
    </location>
</feature>
<feature type="repeat" description="ANK" evidence="3">
    <location>
        <begin position="367"/>
        <end position="399"/>
    </location>
</feature>
<dbReference type="PANTHER" id="PTHR24173:SF74">
    <property type="entry name" value="ANKYRIN REPEAT DOMAIN-CONTAINING PROTEIN 16"/>
    <property type="match status" value="1"/>
</dbReference>
<keyword evidence="5" id="KW-1185">Reference proteome</keyword>
<reference evidence="4" key="1">
    <citation type="submission" date="2020-06" db="EMBL/GenBank/DDBJ databases">
        <title>Draft genome of Bugula neritina, a colonial animal packing powerful symbionts and potential medicines.</title>
        <authorList>
            <person name="Rayko M."/>
        </authorList>
    </citation>
    <scope>NUCLEOTIDE SEQUENCE [LARGE SCALE GENOMIC DNA]</scope>
    <source>
        <strain evidence="4">Kwan_BN1</strain>
    </source>
</reference>
<dbReference type="PROSITE" id="PS50297">
    <property type="entry name" value="ANK_REP_REGION"/>
    <property type="match status" value="11"/>
</dbReference>
<dbReference type="Gene3D" id="1.25.40.20">
    <property type="entry name" value="Ankyrin repeat-containing domain"/>
    <property type="match status" value="5"/>
</dbReference>
<feature type="repeat" description="ANK" evidence="3">
    <location>
        <begin position="52"/>
        <end position="84"/>
    </location>
</feature>
<dbReference type="PANTHER" id="PTHR24173">
    <property type="entry name" value="ANKYRIN REPEAT CONTAINING"/>
    <property type="match status" value="1"/>
</dbReference>
<feature type="repeat" description="ANK" evidence="3">
    <location>
        <begin position="119"/>
        <end position="151"/>
    </location>
</feature>
<dbReference type="EMBL" id="VXIV02000570">
    <property type="protein sequence ID" value="KAF6037452.1"/>
    <property type="molecule type" value="Genomic_DNA"/>
</dbReference>
<dbReference type="Pfam" id="PF13857">
    <property type="entry name" value="Ank_5"/>
    <property type="match status" value="1"/>
</dbReference>
<proteinExistence type="predicted"/>
<feature type="repeat" description="ANK" evidence="3">
    <location>
        <begin position="467"/>
        <end position="499"/>
    </location>
</feature>
<accession>A0A7J7KFM1</accession>
<sequence>MSGGSPASDESYEDIPQATILRLCANNEWGQADSILRTLKKGAEEVNYTKEDGITSLMYSCRENKLVLVERLCEFGADINAIDQHGRSALHYAANYAKTDVVKCLLSRKADVAALDNTSGDTILHLAAQKKDIELAKLVYEHGASVNAQNFNRTALHVAAQYGNTSLVELLTDKVKADPLARTYDGSTLLHVAAESGHTETSMALLKKGVPLMMPNKSGAICLHSAAKQGHVAVVKALLFKGAFVDAKTKCKETPLHIASRIAGAEQCVDMLIRCGADVNNDMDSGETPLHLAVRYCHWAVCEELLRYVTVTKSRFDATILVNQATATLETPIHYCARAGNSDILLEVAKHIEPSKIQIALNKQARNGWSPLLVASKEGHLKVVEVLLQHHARVDVFDEHGKAALHLAAECGNLEVANMLLLHKAFVNAKSKIGLTPLHLAAQNGFNKLAKLLVEEHGAAVDALSLAKKTPMHMAAETGQKAVCATLLNMGADANALMR</sequence>
<evidence type="ECO:0000313" key="4">
    <source>
        <dbReference type="EMBL" id="KAF6037452.1"/>
    </source>
</evidence>
<dbReference type="Proteomes" id="UP000593567">
    <property type="component" value="Unassembled WGS sequence"/>
</dbReference>
<feature type="repeat" description="ANK" evidence="3">
    <location>
        <begin position="85"/>
        <end position="117"/>
    </location>
</feature>
<dbReference type="InterPro" id="IPR002110">
    <property type="entry name" value="Ankyrin_rpt"/>
</dbReference>
<comment type="caution">
    <text evidence="4">The sequence shown here is derived from an EMBL/GenBank/DDBJ whole genome shotgun (WGS) entry which is preliminary data.</text>
</comment>
<evidence type="ECO:0000256" key="1">
    <source>
        <dbReference type="ARBA" id="ARBA00022737"/>
    </source>
</evidence>
<dbReference type="AlphaFoldDB" id="A0A7J7KFM1"/>
<feature type="repeat" description="ANK" evidence="3">
    <location>
        <begin position="400"/>
        <end position="432"/>
    </location>
</feature>
<feature type="repeat" description="ANK" evidence="3">
    <location>
        <begin position="251"/>
        <end position="284"/>
    </location>
</feature>
<feature type="repeat" description="ANK" evidence="3">
    <location>
        <begin position="151"/>
        <end position="174"/>
    </location>
</feature>
<keyword evidence="2 3" id="KW-0040">ANK repeat</keyword>
<evidence type="ECO:0000256" key="2">
    <source>
        <dbReference type="ARBA" id="ARBA00023043"/>
    </source>
</evidence>
<dbReference type="Pfam" id="PF12796">
    <property type="entry name" value="Ank_2"/>
    <property type="match status" value="3"/>
</dbReference>
<dbReference type="SMART" id="SM00248">
    <property type="entry name" value="ANK"/>
    <property type="match status" value="13"/>
</dbReference>
<feature type="repeat" description="ANK" evidence="3">
    <location>
        <begin position="185"/>
        <end position="217"/>
    </location>
</feature>
<evidence type="ECO:0000313" key="5">
    <source>
        <dbReference type="Proteomes" id="UP000593567"/>
    </source>
</evidence>
<gene>
    <name evidence="4" type="ORF">EB796_004243</name>
</gene>
<organism evidence="4 5">
    <name type="scientific">Bugula neritina</name>
    <name type="common">Brown bryozoan</name>
    <name type="synonym">Sertularia neritina</name>
    <dbReference type="NCBI Taxonomy" id="10212"/>
    <lineage>
        <taxon>Eukaryota</taxon>
        <taxon>Metazoa</taxon>
        <taxon>Spiralia</taxon>
        <taxon>Lophotrochozoa</taxon>
        <taxon>Bryozoa</taxon>
        <taxon>Gymnolaemata</taxon>
        <taxon>Cheilostomatida</taxon>
        <taxon>Flustrina</taxon>
        <taxon>Buguloidea</taxon>
        <taxon>Bugulidae</taxon>
        <taxon>Bugula</taxon>
    </lineage>
</organism>
<dbReference type="Pfam" id="PF00023">
    <property type="entry name" value="Ank"/>
    <property type="match status" value="4"/>
</dbReference>
<dbReference type="SUPFAM" id="SSF48403">
    <property type="entry name" value="Ankyrin repeat"/>
    <property type="match status" value="2"/>
</dbReference>
<dbReference type="PRINTS" id="PR01415">
    <property type="entry name" value="ANKYRIN"/>
</dbReference>
<name>A0A7J7KFM1_BUGNE</name>
<evidence type="ECO:0000256" key="3">
    <source>
        <dbReference type="PROSITE-ProRule" id="PRU00023"/>
    </source>
</evidence>
<dbReference type="PROSITE" id="PS50088">
    <property type="entry name" value="ANK_REPEAT"/>
    <property type="match status" value="11"/>
</dbReference>
<dbReference type="InterPro" id="IPR036770">
    <property type="entry name" value="Ankyrin_rpt-contain_sf"/>
</dbReference>
<keyword evidence="1" id="KW-0677">Repeat</keyword>
<protein>
    <submittedName>
        <fullName evidence="4">Uncharacterized protein</fullName>
    </submittedName>
</protein>
<dbReference type="OrthoDB" id="20872at2759"/>